<protein>
    <recommendedName>
        <fullName evidence="9">Lycopene cyclase domain-containing protein</fullName>
    </recommendedName>
</protein>
<dbReference type="STRING" id="927083.DB32_001208"/>
<proteinExistence type="predicted"/>
<keyword evidence="5 8" id="KW-1133">Transmembrane helix</keyword>
<evidence type="ECO:0000256" key="7">
    <source>
        <dbReference type="ARBA" id="ARBA00023235"/>
    </source>
</evidence>
<keyword evidence="7" id="KW-0413">Isomerase</keyword>
<evidence type="ECO:0000256" key="8">
    <source>
        <dbReference type="SAM" id="Phobius"/>
    </source>
</evidence>
<evidence type="ECO:0000259" key="9">
    <source>
        <dbReference type="Pfam" id="PF18916"/>
    </source>
</evidence>
<accession>A0A0F6SDU6</accession>
<evidence type="ECO:0000256" key="1">
    <source>
        <dbReference type="ARBA" id="ARBA00004141"/>
    </source>
</evidence>
<sequence length="245" mass="25811">MRHAFLFLALVLAIPGALAYLVRRDLRASIRFAALLSLPFALTEPLFYPEYWRPAFLFDLADRIGFGIEDVLFVTALAAASVASYPVVARATPAPIGELSRSATAVLRRLLVPGAVAVVVTSALVIAGVPAIYAALIAMVAAGASVWLARPDLIVPSIAGALITMVVYQSACLALAIVDPHVFHSVWRTRELSAVFVLGVPLEELLYGAASGLSASAIVPFARGDRLVRAASEPGTQRAAHAGSR</sequence>
<evidence type="ECO:0000313" key="11">
    <source>
        <dbReference type="Proteomes" id="UP000034883"/>
    </source>
</evidence>
<feature type="transmembrane region" description="Helical" evidence="8">
    <location>
        <begin position="153"/>
        <end position="178"/>
    </location>
</feature>
<reference evidence="10 11" key="1">
    <citation type="submission" date="2015-03" db="EMBL/GenBank/DDBJ databases">
        <title>Genome assembly of Sandaracinus amylolyticus DSM 53668.</title>
        <authorList>
            <person name="Sharma G."/>
            <person name="Subramanian S."/>
        </authorList>
    </citation>
    <scope>NUCLEOTIDE SEQUENCE [LARGE SCALE GENOMIC DNA]</scope>
    <source>
        <strain evidence="10 11">DSM 53668</strain>
    </source>
</reference>
<keyword evidence="4" id="KW-0125">Carotenoid biosynthesis</keyword>
<dbReference type="EMBL" id="CP011125">
    <property type="protein sequence ID" value="AKF04059.1"/>
    <property type="molecule type" value="Genomic_DNA"/>
</dbReference>
<keyword evidence="11" id="KW-1185">Reference proteome</keyword>
<feature type="domain" description="Lycopene cyclase" evidence="9">
    <location>
        <begin position="132"/>
        <end position="220"/>
    </location>
</feature>
<dbReference type="GO" id="GO:0016872">
    <property type="term" value="F:intramolecular lyase activity"/>
    <property type="evidence" value="ECO:0007669"/>
    <property type="project" value="InterPro"/>
</dbReference>
<evidence type="ECO:0000313" key="10">
    <source>
        <dbReference type="EMBL" id="AKF04059.1"/>
    </source>
</evidence>
<feature type="transmembrane region" description="Helical" evidence="8">
    <location>
        <begin position="29"/>
        <end position="48"/>
    </location>
</feature>
<dbReference type="KEGG" id="samy:DB32_001208"/>
<name>A0A0F6SDU6_9BACT</name>
<evidence type="ECO:0000256" key="5">
    <source>
        <dbReference type="ARBA" id="ARBA00022989"/>
    </source>
</evidence>
<dbReference type="RefSeq" id="WP_053231445.1">
    <property type="nucleotide sequence ID" value="NZ_CP011125.1"/>
</dbReference>
<dbReference type="Proteomes" id="UP000034883">
    <property type="component" value="Chromosome"/>
</dbReference>
<gene>
    <name evidence="10" type="ORF">DB32_001208</name>
</gene>
<evidence type="ECO:0000256" key="6">
    <source>
        <dbReference type="ARBA" id="ARBA00023136"/>
    </source>
</evidence>
<feature type="transmembrane region" description="Helical" evidence="8">
    <location>
        <begin position="110"/>
        <end position="141"/>
    </location>
</feature>
<evidence type="ECO:0000256" key="4">
    <source>
        <dbReference type="ARBA" id="ARBA00022746"/>
    </source>
</evidence>
<dbReference type="GO" id="GO:0016020">
    <property type="term" value="C:membrane"/>
    <property type="evidence" value="ECO:0007669"/>
    <property type="project" value="UniProtKB-SubCell"/>
</dbReference>
<dbReference type="GO" id="GO:0045436">
    <property type="term" value="F:lycopene beta cyclase activity"/>
    <property type="evidence" value="ECO:0007669"/>
    <property type="project" value="UniProtKB-ARBA"/>
</dbReference>
<dbReference type="InterPro" id="IPR017825">
    <property type="entry name" value="Lycopene_cyclase_dom"/>
</dbReference>
<evidence type="ECO:0000256" key="2">
    <source>
        <dbReference type="ARBA" id="ARBA00004829"/>
    </source>
</evidence>
<evidence type="ECO:0000256" key="3">
    <source>
        <dbReference type="ARBA" id="ARBA00022692"/>
    </source>
</evidence>
<organism evidence="10 11">
    <name type="scientific">Sandaracinus amylolyticus</name>
    <dbReference type="NCBI Taxonomy" id="927083"/>
    <lineage>
        <taxon>Bacteria</taxon>
        <taxon>Pseudomonadati</taxon>
        <taxon>Myxococcota</taxon>
        <taxon>Polyangia</taxon>
        <taxon>Polyangiales</taxon>
        <taxon>Sandaracinaceae</taxon>
        <taxon>Sandaracinus</taxon>
    </lineage>
</organism>
<dbReference type="AlphaFoldDB" id="A0A0F6SDU6"/>
<dbReference type="GO" id="GO:0016117">
    <property type="term" value="P:carotenoid biosynthetic process"/>
    <property type="evidence" value="ECO:0007669"/>
    <property type="project" value="UniProtKB-KW"/>
</dbReference>
<keyword evidence="3 8" id="KW-0812">Transmembrane</keyword>
<comment type="subcellular location">
    <subcellularLocation>
        <location evidence="1">Membrane</location>
        <topology evidence="1">Multi-pass membrane protein</topology>
    </subcellularLocation>
</comment>
<keyword evidence="6 8" id="KW-0472">Membrane</keyword>
<comment type="pathway">
    <text evidence="2">Carotenoid biosynthesis.</text>
</comment>
<dbReference type="Pfam" id="PF18916">
    <property type="entry name" value="Lycopene_cyc"/>
    <property type="match status" value="1"/>
</dbReference>